<dbReference type="EMBL" id="WIXP02000009">
    <property type="protein sequence ID" value="KAF6204904.1"/>
    <property type="molecule type" value="Genomic_DNA"/>
</dbReference>
<proteinExistence type="predicted"/>
<evidence type="ECO:0000256" key="1">
    <source>
        <dbReference type="SAM" id="MobiDB-lite"/>
    </source>
</evidence>
<protein>
    <submittedName>
        <fullName evidence="2">Uncharacterized protein</fullName>
    </submittedName>
</protein>
<dbReference type="AlphaFoldDB" id="A0A8S9X8S5"/>
<evidence type="ECO:0000313" key="3">
    <source>
        <dbReference type="Proteomes" id="UP000466442"/>
    </source>
</evidence>
<feature type="compositionally biased region" description="Acidic residues" evidence="1">
    <location>
        <begin position="235"/>
        <end position="267"/>
    </location>
</feature>
<organism evidence="2 3">
    <name type="scientific">Apolygus lucorum</name>
    <name type="common">Small green plant bug</name>
    <name type="synonym">Lygocoris lucorum</name>
    <dbReference type="NCBI Taxonomy" id="248454"/>
    <lineage>
        <taxon>Eukaryota</taxon>
        <taxon>Metazoa</taxon>
        <taxon>Ecdysozoa</taxon>
        <taxon>Arthropoda</taxon>
        <taxon>Hexapoda</taxon>
        <taxon>Insecta</taxon>
        <taxon>Pterygota</taxon>
        <taxon>Neoptera</taxon>
        <taxon>Paraneoptera</taxon>
        <taxon>Hemiptera</taxon>
        <taxon>Heteroptera</taxon>
        <taxon>Panheteroptera</taxon>
        <taxon>Cimicomorpha</taxon>
        <taxon>Miridae</taxon>
        <taxon>Mirini</taxon>
        <taxon>Apolygus</taxon>
    </lineage>
</organism>
<feature type="compositionally biased region" description="Acidic residues" evidence="1">
    <location>
        <begin position="292"/>
        <end position="304"/>
    </location>
</feature>
<name>A0A8S9X8S5_APOLU</name>
<comment type="caution">
    <text evidence="2">The sequence shown here is derived from an EMBL/GenBank/DDBJ whole genome shotgun (WGS) entry which is preliminary data.</text>
</comment>
<gene>
    <name evidence="2" type="ORF">GE061_019068</name>
</gene>
<accession>A0A8S9X8S5</accession>
<keyword evidence="3" id="KW-1185">Reference proteome</keyword>
<dbReference type="Proteomes" id="UP000466442">
    <property type="component" value="Linkage Group LG9"/>
</dbReference>
<feature type="region of interest" description="Disordered" evidence="1">
    <location>
        <begin position="234"/>
        <end position="372"/>
    </location>
</feature>
<evidence type="ECO:0000313" key="2">
    <source>
        <dbReference type="EMBL" id="KAF6204904.1"/>
    </source>
</evidence>
<sequence>MEYQYSGPGDAVTSKREDLGEPCRVGTVVASERRKLVVTDDHSCTSATPTTFPSTSLDVPIVPTPLTEEVEDQFPPTETQGEVDVCPVPATPTVAPTAAEASLPAVLTKDLAAPTAATIATPSLLPATPREITAIPFEMPFEMPATPIEMTATPIEIPTTPSEVIATPIEVTATPATNATLLPATTATLLPTESAAMPLVKEILVPLERHQTEPSGAEASSASQENVIAQVKIDGDEEVDQPSDGETLDSDCLENKAEDEDLYEDDDIEHRTESDTTRIGPDTSGDLTPESLTDDCPSDDEDEKFADALSNPIDEMPDESATEQDPQPAPPADGAHGDSPMSNGSTHEIVDTATPQATATPRTPYHLRQREPVDYRKMHMGAVTQTATNLLTK</sequence>
<reference evidence="2" key="1">
    <citation type="journal article" date="2021" name="Mol. Ecol. Resour.">
        <title>Apolygus lucorum genome provides insights into omnivorousness and mesophyll feeding.</title>
        <authorList>
            <person name="Liu Y."/>
            <person name="Liu H."/>
            <person name="Wang H."/>
            <person name="Huang T."/>
            <person name="Liu B."/>
            <person name="Yang B."/>
            <person name="Yin L."/>
            <person name="Li B."/>
            <person name="Zhang Y."/>
            <person name="Zhang S."/>
            <person name="Jiang F."/>
            <person name="Zhang X."/>
            <person name="Ren Y."/>
            <person name="Wang B."/>
            <person name="Wang S."/>
            <person name="Lu Y."/>
            <person name="Wu K."/>
            <person name="Fan W."/>
            <person name="Wang G."/>
        </authorList>
    </citation>
    <scope>NUCLEOTIDE SEQUENCE</scope>
    <source>
        <strain evidence="2">12Hb</strain>
    </source>
</reference>
<feature type="compositionally biased region" description="Low complexity" evidence="1">
    <location>
        <begin position="352"/>
        <end position="364"/>
    </location>
</feature>